<dbReference type="EMBL" id="PNEN01000454">
    <property type="protein sequence ID" value="PPJ58542.1"/>
    <property type="molecule type" value="Genomic_DNA"/>
</dbReference>
<dbReference type="PANTHER" id="PTHR11085:SF10">
    <property type="entry name" value="NAD-DEPENDENT PROTEIN DEACYLASE SIRTUIN-5, MITOCHONDRIAL-RELATED"/>
    <property type="match status" value="1"/>
</dbReference>
<accession>A0A2S6CFM7</accession>
<dbReference type="GO" id="GO:0070403">
    <property type="term" value="F:NAD+ binding"/>
    <property type="evidence" value="ECO:0007669"/>
    <property type="project" value="InterPro"/>
</dbReference>
<evidence type="ECO:0000313" key="7">
    <source>
        <dbReference type="Proteomes" id="UP000237631"/>
    </source>
</evidence>
<evidence type="ECO:0000313" key="6">
    <source>
        <dbReference type="EMBL" id="PPJ58542.1"/>
    </source>
</evidence>
<evidence type="ECO:0000256" key="3">
    <source>
        <dbReference type="ARBA" id="ARBA00023027"/>
    </source>
</evidence>
<evidence type="ECO:0000259" key="5">
    <source>
        <dbReference type="PROSITE" id="PS50305"/>
    </source>
</evidence>
<keyword evidence="4" id="KW-0479">Metal-binding</keyword>
<comment type="caution">
    <text evidence="6">The sequence shown here is derived from an EMBL/GenBank/DDBJ whole genome shotgun (WGS) entry which is preliminary data.</text>
</comment>
<evidence type="ECO:0000256" key="1">
    <source>
        <dbReference type="ARBA" id="ARBA00006924"/>
    </source>
</evidence>
<dbReference type="Proteomes" id="UP000237631">
    <property type="component" value="Unassembled WGS sequence"/>
</dbReference>
<dbReference type="AlphaFoldDB" id="A0A2S6CFM7"/>
<dbReference type="Gene3D" id="3.30.1600.10">
    <property type="entry name" value="SIR2/SIRT2 'Small Domain"/>
    <property type="match status" value="1"/>
</dbReference>
<proteinExistence type="inferred from homology"/>
<dbReference type="InterPro" id="IPR003000">
    <property type="entry name" value="Sirtuin"/>
</dbReference>
<dbReference type="InterPro" id="IPR029035">
    <property type="entry name" value="DHS-like_NAD/FAD-binding_dom"/>
</dbReference>
<feature type="binding site" evidence="4">
    <location>
        <position position="144"/>
    </location>
    <ligand>
        <name>Zn(2+)</name>
        <dbReference type="ChEBI" id="CHEBI:29105"/>
    </ligand>
</feature>
<dbReference type="InterPro" id="IPR050134">
    <property type="entry name" value="NAD-dep_sirtuin_deacylases"/>
</dbReference>
<sequence length="289" mass="30784">MNNFARPKHASSDLLSFQECLAKATLVVALVGAGLSAPSGLSTFNSTNGIWSAHEAATFATPEAFASDPGRVWRFYAQRRQDALEVQPNAGHFALAEASKRNAGWTTLSQNVDGLSERAGHPSGQLILLHGTLFDVQCSDPIGCGYSSRHLANASTKPLESGDSATTNNAIGCQQDRSGKDLEVPGCPQCNLPLRPGVIWYGEKLDAGVLEMVRECFSRPDGIDIMLVVGTSAAGYIDVARARGARVCFLNVDGNVKRQAGLRDGDWVFEGDASELLPILLEPIIATRG</sequence>
<dbReference type="OrthoDB" id="424302at2759"/>
<name>A0A2S6CFM7_9PEZI</name>
<evidence type="ECO:0000256" key="4">
    <source>
        <dbReference type="PROSITE-ProRule" id="PRU00236"/>
    </source>
</evidence>
<reference evidence="7" key="1">
    <citation type="journal article" date="2017" name="bioRxiv">
        <title>Conservation of a gene cluster reveals novel cercosporin biosynthetic mechanisms and extends production to the genus Colletotrichum.</title>
        <authorList>
            <person name="de Jonge R."/>
            <person name="Ebert M.K."/>
            <person name="Huitt-Roehl C.R."/>
            <person name="Pal P."/>
            <person name="Suttle J.C."/>
            <person name="Spanner R.E."/>
            <person name="Neubauer J.D."/>
            <person name="Jurick W.M.II."/>
            <person name="Stott K.A."/>
            <person name="Secor G.A."/>
            <person name="Thomma B.P.H.J."/>
            <person name="Van de Peer Y."/>
            <person name="Townsend C.A."/>
            <person name="Bolton M.D."/>
        </authorList>
    </citation>
    <scope>NUCLEOTIDE SEQUENCE [LARGE SCALE GENOMIC DNA]</scope>
    <source>
        <strain evidence="7">CBS538.71</strain>
    </source>
</reference>
<comment type="similarity">
    <text evidence="1">Belongs to the sirtuin family. Class I subfamily.</text>
</comment>
<dbReference type="PANTHER" id="PTHR11085">
    <property type="entry name" value="NAD-DEPENDENT PROTEIN DEACYLASE SIRTUIN-5, MITOCHONDRIAL-RELATED"/>
    <property type="match status" value="1"/>
</dbReference>
<organism evidence="6 7">
    <name type="scientific">Cercospora berteroae</name>
    <dbReference type="NCBI Taxonomy" id="357750"/>
    <lineage>
        <taxon>Eukaryota</taxon>
        <taxon>Fungi</taxon>
        <taxon>Dikarya</taxon>
        <taxon>Ascomycota</taxon>
        <taxon>Pezizomycotina</taxon>
        <taxon>Dothideomycetes</taxon>
        <taxon>Dothideomycetidae</taxon>
        <taxon>Mycosphaerellales</taxon>
        <taxon>Mycosphaerellaceae</taxon>
        <taxon>Cercospora</taxon>
    </lineage>
</organism>
<dbReference type="Pfam" id="PF02146">
    <property type="entry name" value="SIR2"/>
    <property type="match status" value="1"/>
</dbReference>
<keyword evidence="7" id="KW-1185">Reference proteome</keyword>
<feature type="binding site" evidence="4">
    <location>
        <position position="187"/>
    </location>
    <ligand>
        <name>Zn(2+)</name>
        <dbReference type="ChEBI" id="CHEBI:29105"/>
    </ligand>
</feature>
<feature type="binding site" evidence="4">
    <location>
        <position position="190"/>
    </location>
    <ligand>
        <name>Zn(2+)</name>
        <dbReference type="ChEBI" id="CHEBI:29105"/>
    </ligand>
</feature>
<feature type="domain" description="Deacetylase sirtuin-type" evidence="5">
    <location>
        <begin position="7"/>
        <end position="287"/>
    </location>
</feature>
<keyword evidence="4" id="KW-0862">Zinc</keyword>
<feature type="binding site" evidence="4">
    <location>
        <position position="138"/>
    </location>
    <ligand>
        <name>Zn(2+)</name>
        <dbReference type="ChEBI" id="CHEBI:29105"/>
    </ligand>
</feature>
<dbReference type="STRING" id="357750.A0A2S6CFM7"/>
<gene>
    <name evidence="6" type="ORF">CBER1_07151</name>
</gene>
<evidence type="ECO:0000256" key="2">
    <source>
        <dbReference type="ARBA" id="ARBA00022679"/>
    </source>
</evidence>
<keyword evidence="3" id="KW-0520">NAD</keyword>
<keyword evidence="2" id="KW-0808">Transferase</keyword>
<dbReference type="InterPro" id="IPR026591">
    <property type="entry name" value="Sirtuin_cat_small_dom_sf"/>
</dbReference>
<protein>
    <recommendedName>
        <fullName evidence="5">Deacetylase sirtuin-type domain-containing protein</fullName>
    </recommendedName>
</protein>
<dbReference type="GO" id="GO:0005634">
    <property type="term" value="C:nucleus"/>
    <property type="evidence" value="ECO:0007669"/>
    <property type="project" value="TreeGrafter"/>
</dbReference>
<dbReference type="PROSITE" id="PS50305">
    <property type="entry name" value="SIRTUIN"/>
    <property type="match status" value="1"/>
</dbReference>
<dbReference type="SUPFAM" id="SSF52467">
    <property type="entry name" value="DHS-like NAD/FAD-binding domain"/>
    <property type="match status" value="1"/>
</dbReference>
<dbReference type="GO" id="GO:0017136">
    <property type="term" value="F:histone deacetylase activity, NAD-dependent"/>
    <property type="evidence" value="ECO:0007669"/>
    <property type="project" value="TreeGrafter"/>
</dbReference>
<dbReference type="GO" id="GO:0046872">
    <property type="term" value="F:metal ion binding"/>
    <property type="evidence" value="ECO:0007669"/>
    <property type="project" value="UniProtKB-KW"/>
</dbReference>
<dbReference type="Gene3D" id="3.40.50.1220">
    <property type="entry name" value="TPP-binding domain"/>
    <property type="match status" value="1"/>
</dbReference>
<feature type="active site" description="Proton acceptor" evidence="4">
    <location>
        <position position="130"/>
    </location>
</feature>
<dbReference type="InterPro" id="IPR026590">
    <property type="entry name" value="Ssirtuin_cat_dom"/>
</dbReference>